<sequence length="499" mass="51864">MTISPASLPRFLATWARRSPDAVAVTDPGRSLTWDELDRRVSAVAAWLRRFSFDGVRAAILADEGTEWVVGFLATLRAGLVAVPGFAPGRDDAWLGATLVDAAPEIVLTTSERLLDVRALLDAAGVAVWRIVAVDSVPGDLFDVPEPDATDLACLCYTSDAVGVVLTHANLVDSAARTAQALALGDRAAVVVNGFPLHGANLTFAVAAPLLAGCPTVHLPAALVRERPETWLRALAEHPDAVAAATNTFLARCPAPEGIDLSGVRAVVDVGETARSRAVLPGLRADAHRAAYGLLEASGLVSAASTGDGPGSSGRPGRTVAVVDPRSRRSLPAGVAGEIWVTGPTVARGYWRRPTASAETFCALLRDEVDAGEPGWWLRTGDVGLLSGGELTVLGRLENRFRAGGREWQAESVEAAIEQAVPGLVPGSAVVLPAVDGTVVVLAESLEPVDAAAVERAVGDEPRVRAVHVEAPGTLPRTVAGKLARTACREAYLTAAPAT</sequence>
<evidence type="ECO:0000313" key="5">
    <source>
        <dbReference type="Proteomes" id="UP000549616"/>
    </source>
</evidence>
<feature type="domain" description="AMP-dependent synthetase/ligase" evidence="3">
    <location>
        <begin position="13"/>
        <end position="351"/>
    </location>
</feature>
<dbReference type="Proteomes" id="UP000549616">
    <property type="component" value="Unassembled WGS sequence"/>
</dbReference>
<dbReference type="GO" id="GO:0005886">
    <property type="term" value="C:plasma membrane"/>
    <property type="evidence" value="ECO:0007669"/>
    <property type="project" value="TreeGrafter"/>
</dbReference>
<dbReference type="InterPro" id="IPR045851">
    <property type="entry name" value="AMP-bd_C_sf"/>
</dbReference>
<dbReference type="RefSeq" id="WP_179776923.1">
    <property type="nucleotide sequence ID" value="NZ_JACCFK010000002.1"/>
</dbReference>
<comment type="similarity">
    <text evidence="1">Belongs to the ATP-dependent AMP-binding enzyme family.</text>
</comment>
<reference evidence="4 5" key="1">
    <citation type="submission" date="2020-07" db="EMBL/GenBank/DDBJ databases">
        <title>Sequencing the genomes of 1000 actinobacteria strains.</title>
        <authorList>
            <person name="Klenk H.-P."/>
        </authorList>
    </citation>
    <scope>NUCLEOTIDE SEQUENCE [LARGE SCALE GENOMIC DNA]</scope>
    <source>
        <strain evidence="4 5">DSM 104006</strain>
    </source>
</reference>
<dbReference type="GO" id="GO:0016874">
    <property type="term" value="F:ligase activity"/>
    <property type="evidence" value="ECO:0007669"/>
    <property type="project" value="UniProtKB-KW"/>
</dbReference>
<dbReference type="InterPro" id="IPR042099">
    <property type="entry name" value="ANL_N_sf"/>
</dbReference>
<dbReference type="Pfam" id="PF00501">
    <property type="entry name" value="AMP-binding"/>
    <property type="match status" value="1"/>
</dbReference>
<keyword evidence="4" id="KW-0436">Ligase</keyword>
<dbReference type="PANTHER" id="PTHR22754:SF32">
    <property type="entry name" value="DISCO-INTERACTING PROTEIN 2"/>
    <property type="match status" value="1"/>
</dbReference>
<keyword evidence="5" id="KW-1185">Reference proteome</keyword>
<dbReference type="PANTHER" id="PTHR22754">
    <property type="entry name" value="DISCO-INTERACTING PROTEIN 2 DIP2 -RELATED"/>
    <property type="match status" value="1"/>
</dbReference>
<dbReference type="EMBL" id="JACCFK010000002">
    <property type="protein sequence ID" value="NYI92609.1"/>
    <property type="molecule type" value="Genomic_DNA"/>
</dbReference>
<proteinExistence type="inferred from homology"/>
<organism evidence="4 5">
    <name type="scientific">Amycolatopsis endophytica</name>
    <dbReference type="NCBI Taxonomy" id="860233"/>
    <lineage>
        <taxon>Bacteria</taxon>
        <taxon>Bacillati</taxon>
        <taxon>Actinomycetota</taxon>
        <taxon>Actinomycetes</taxon>
        <taxon>Pseudonocardiales</taxon>
        <taxon>Pseudonocardiaceae</taxon>
        <taxon>Amycolatopsis</taxon>
    </lineage>
</organism>
<evidence type="ECO:0000256" key="1">
    <source>
        <dbReference type="ARBA" id="ARBA00006432"/>
    </source>
</evidence>
<accession>A0A853BBP6</accession>
<dbReference type="SUPFAM" id="SSF56801">
    <property type="entry name" value="Acetyl-CoA synthetase-like"/>
    <property type="match status" value="1"/>
</dbReference>
<dbReference type="Gene3D" id="3.30.300.30">
    <property type="match status" value="1"/>
</dbReference>
<dbReference type="AlphaFoldDB" id="A0A853BBP6"/>
<dbReference type="GO" id="GO:0070566">
    <property type="term" value="F:adenylyltransferase activity"/>
    <property type="evidence" value="ECO:0007669"/>
    <property type="project" value="TreeGrafter"/>
</dbReference>
<gene>
    <name evidence="4" type="ORF">HNR02_005984</name>
</gene>
<dbReference type="Gene3D" id="3.40.50.12780">
    <property type="entry name" value="N-terminal domain of ligase-like"/>
    <property type="match status" value="1"/>
</dbReference>
<evidence type="ECO:0000259" key="3">
    <source>
        <dbReference type="Pfam" id="PF00501"/>
    </source>
</evidence>
<feature type="region of interest" description="Disordered" evidence="2">
    <location>
        <begin position="303"/>
        <end position="326"/>
    </location>
</feature>
<evidence type="ECO:0000256" key="2">
    <source>
        <dbReference type="SAM" id="MobiDB-lite"/>
    </source>
</evidence>
<name>A0A853BBP6_9PSEU</name>
<protein>
    <submittedName>
        <fullName evidence="4">Acyl-CoA synthetase (AMP-forming)/AMP-acid ligase II</fullName>
    </submittedName>
</protein>
<dbReference type="GO" id="GO:0006633">
    <property type="term" value="P:fatty acid biosynthetic process"/>
    <property type="evidence" value="ECO:0007669"/>
    <property type="project" value="TreeGrafter"/>
</dbReference>
<comment type="caution">
    <text evidence="4">The sequence shown here is derived from an EMBL/GenBank/DDBJ whole genome shotgun (WGS) entry which is preliminary data.</text>
</comment>
<evidence type="ECO:0000313" key="4">
    <source>
        <dbReference type="EMBL" id="NYI92609.1"/>
    </source>
</evidence>
<dbReference type="InterPro" id="IPR000873">
    <property type="entry name" value="AMP-dep_synth/lig_dom"/>
</dbReference>